<feature type="domain" description="NADH:ubiquinone oxidoreductase-like 20kDa subunit" evidence="2">
    <location>
        <begin position="33"/>
        <end position="168"/>
    </location>
</feature>
<protein>
    <submittedName>
        <fullName evidence="3">Oxidoreductase</fullName>
    </submittedName>
</protein>
<dbReference type="Pfam" id="PF01058">
    <property type="entry name" value="Oxidored_q6"/>
    <property type="match status" value="1"/>
</dbReference>
<dbReference type="Gene3D" id="3.40.50.700">
    <property type="entry name" value="NADH:ubiquinone oxidoreductase-like, 20kDa subunit"/>
    <property type="match status" value="1"/>
</dbReference>
<dbReference type="AlphaFoldDB" id="A0A932CNV3"/>
<evidence type="ECO:0000313" key="4">
    <source>
        <dbReference type="Proteomes" id="UP000769766"/>
    </source>
</evidence>
<name>A0A932CNV3_UNCTE</name>
<dbReference type="GO" id="GO:0051536">
    <property type="term" value="F:iron-sulfur cluster binding"/>
    <property type="evidence" value="ECO:0007669"/>
    <property type="project" value="InterPro"/>
</dbReference>
<dbReference type="InterPro" id="IPR037024">
    <property type="entry name" value="NiFe_Hase_small_N_sf"/>
</dbReference>
<dbReference type="PANTHER" id="PTHR42845">
    <property type="entry name" value="COENZYME F420-REDUCING HYDROGENASE, GAMMA SUBUNIT"/>
    <property type="match status" value="1"/>
</dbReference>
<proteinExistence type="predicted"/>
<dbReference type="InterPro" id="IPR006137">
    <property type="entry name" value="NADH_UbQ_OxRdtase-like_20kDa"/>
</dbReference>
<dbReference type="GO" id="GO:0016491">
    <property type="term" value="F:oxidoreductase activity"/>
    <property type="evidence" value="ECO:0007669"/>
    <property type="project" value="UniProtKB-KW"/>
</dbReference>
<organism evidence="3 4">
    <name type="scientific">Tectimicrobiota bacterium</name>
    <dbReference type="NCBI Taxonomy" id="2528274"/>
    <lineage>
        <taxon>Bacteria</taxon>
        <taxon>Pseudomonadati</taxon>
        <taxon>Nitrospinota/Tectimicrobiota group</taxon>
        <taxon>Candidatus Tectimicrobiota</taxon>
    </lineage>
</organism>
<gene>
    <name evidence="3" type="ORF">HYY20_05515</name>
</gene>
<evidence type="ECO:0000256" key="1">
    <source>
        <dbReference type="ARBA" id="ARBA00023002"/>
    </source>
</evidence>
<dbReference type="SUPFAM" id="SSF56770">
    <property type="entry name" value="HydA/Nqo6-like"/>
    <property type="match status" value="1"/>
</dbReference>
<accession>A0A932CNV3</accession>
<dbReference type="Proteomes" id="UP000769766">
    <property type="component" value="Unassembled WGS sequence"/>
</dbReference>
<dbReference type="PANTHER" id="PTHR42845:SF3">
    <property type="entry name" value="CYTOSOLIC NIFE-HYDROGENASE, DELTA SUBUNIT"/>
    <property type="match status" value="1"/>
</dbReference>
<dbReference type="EMBL" id="JACPRF010000171">
    <property type="protein sequence ID" value="MBI2876321.1"/>
    <property type="molecule type" value="Genomic_DNA"/>
</dbReference>
<dbReference type="InterPro" id="IPR051349">
    <property type="entry name" value="Hydrogenase_assoc-protein"/>
</dbReference>
<sequence length="275" mass="29950">MWRSRTCSAIFCNGLTRSKGLKPKVAIFKLTSCSGCQQVILNCENELLDIVGAVELAHFVEARRQNQPGPYDIGIVEGSVSTPEEVKRIKEIRAECKVLMALGTCAVFGGVQALRNWWSLDQIKRTVYEHPEAVEALAWSTGIDLYVPVDARLPGCAPDKEQLLDCLVGLLADKRPELATHSVCVECKLKGNLCLLVSQQAPCLGPVIRAGCGAACPSYGQACYGCFGPCEEANVAGLERIFESRLGLSREEIRRYFLKISSNAEAFSSFSGKNA</sequence>
<keyword evidence="1" id="KW-0560">Oxidoreductase</keyword>
<reference evidence="3" key="1">
    <citation type="submission" date="2020-07" db="EMBL/GenBank/DDBJ databases">
        <title>Huge and variable diversity of episymbiotic CPR bacteria and DPANN archaea in groundwater ecosystems.</title>
        <authorList>
            <person name="He C.Y."/>
            <person name="Keren R."/>
            <person name="Whittaker M."/>
            <person name="Farag I.F."/>
            <person name="Doudna J."/>
            <person name="Cate J.H.D."/>
            <person name="Banfield J.F."/>
        </authorList>
    </citation>
    <scope>NUCLEOTIDE SEQUENCE</scope>
    <source>
        <strain evidence="3">NC_groundwater_672_Ag_B-0.1um_62_36</strain>
    </source>
</reference>
<evidence type="ECO:0000313" key="3">
    <source>
        <dbReference type="EMBL" id="MBI2876321.1"/>
    </source>
</evidence>
<comment type="caution">
    <text evidence="3">The sequence shown here is derived from an EMBL/GenBank/DDBJ whole genome shotgun (WGS) entry which is preliminary data.</text>
</comment>
<evidence type="ECO:0000259" key="2">
    <source>
        <dbReference type="Pfam" id="PF01058"/>
    </source>
</evidence>